<name>A0A8K0SKM2_9HYPO</name>
<evidence type="ECO:0000259" key="6">
    <source>
        <dbReference type="PROSITE" id="PS50217"/>
    </source>
</evidence>
<evidence type="ECO:0000256" key="4">
    <source>
        <dbReference type="ARBA" id="ARBA00023242"/>
    </source>
</evidence>
<gene>
    <name evidence="7" type="ORF">B0I35DRAFT_411957</name>
</gene>
<dbReference type="EMBL" id="JAGPNK010000012">
    <property type="protein sequence ID" value="KAH7310440.1"/>
    <property type="molecule type" value="Genomic_DNA"/>
</dbReference>
<feature type="compositionally biased region" description="Pro residues" evidence="5">
    <location>
        <begin position="300"/>
        <end position="311"/>
    </location>
</feature>
<accession>A0A8K0SKM2</accession>
<dbReference type="InterPro" id="IPR004827">
    <property type="entry name" value="bZIP"/>
</dbReference>
<dbReference type="SUPFAM" id="SSF57959">
    <property type="entry name" value="Leucine zipper domain"/>
    <property type="match status" value="1"/>
</dbReference>
<keyword evidence="8" id="KW-1185">Reference proteome</keyword>
<evidence type="ECO:0000256" key="5">
    <source>
        <dbReference type="SAM" id="MobiDB-lite"/>
    </source>
</evidence>
<keyword evidence="2" id="KW-0805">Transcription regulation</keyword>
<dbReference type="OrthoDB" id="295274at2759"/>
<evidence type="ECO:0000313" key="8">
    <source>
        <dbReference type="Proteomes" id="UP000813444"/>
    </source>
</evidence>
<feature type="domain" description="BZIP" evidence="6">
    <location>
        <begin position="177"/>
        <end position="240"/>
    </location>
</feature>
<evidence type="ECO:0000256" key="2">
    <source>
        <dbReference type="ARBA" id="ARBA00023015"/>
    </source>
</evidence>
<dbReference type="AlphaFoldDB" id="A0A8K0SKM2"/>
<feature type="region of interest" description="Disordered" evidence="5">
    <location>
        <begin position="135"/>
        <end position="188"/>
    </location>
</feature>
<feature type="region of interest" description="Disordered" evidence="5">
    <location>
        <begin position="282"/>
        <end position="369"/>
    </location>
</feature>
<protein>
    <recommendedName>
        <fullName evidence="6">BZIP domain-containing protein</fullName>
    </recommendedName>
</protein>
<organism evidence="7 8">
    <name type="scientific">Stachybotrys elegans</name>
    <dbReference type="NCBI Taxonomy" id="80388"/>
    <lineage>
        <taxon>Eukaryota</taxon>
        <taxon>Fungi</taxon>
        <taxon>Dikarya</taxon>
        <taxon>Ascomycota</taxon>
        <taxon>Pezizomycotina</taxon>
        <taxon>Sordariomycetes</taxon>
        <taxon>Hypocreomycetidae</taxon>
        <taxon>Hypocreales</taxon>
        <taxon>Stachybotryaceae</taxon>
        <taxon>Stachybotrys</taxon>
    </lineage>
</organism>
<dbReference type="Gene3D" id="1.20.5.170">
    <property type="match status" value="1"/>
</dbReference>
<comment type="caution">
    <text evidence="7">The sequence shown here is derived from an EMBL/GenBank/DDBJ whole genome shotgun (WGS) entry which is preliminary data.</text>
</comment>
<dbReference type="PROSITE" id="PS50217">
    <property type="entry name" value="BZIP"/>
    <property type="match status" value="1"/>
</dbReference>
<evidence type="ECO:0000313" key="7">
    <source>
        <dbReference type="EMBL" id="KAH7310440.1"/>
    </source>
</evidence>
<comment type="subcellular location">
    <subcellularLocation>
        <location evidence="1">Nucleus</location>
    </subcellularLocation>
</comment>
<feature type="compositionally biased region" description="Low complexity" evidence="5">
    <location>
        <begin position="312"/>
        <end position="339"/>
    </location>
</feature>
<dbReference type="SMART" id="SM00338">
    <property type="entry name" value="BRLZ"/>
    <property type="match status" value="1"/>
</dbReference>
<dbReference type="Proteomes" id="UP000813444">
    <property type="component" value="Unassembled WGS sequence"/>
</dbReference>
<feature type="compositionally biased region" description="Low complexity" evidence="5">
    <location>
        <begin position="353"/>
        <end position="369"/>
    </location>
</feature>
<feature type="compositionally biased region" description="Acidic residues" evidence="5">
    <location>
        <begin position="160"/>
        <end position="169"/>
    </location>
</feature>
<keyword evidence="3" id="KW-0804">Transcription</keyword>
<dbReference type="PROSITE" id="PS00036">
    <property type="entry name" value="BZIP_BASIC"/>
    <property type="match status" value="1"/>
</dbReference>
<reference evidence="7" key="1">
    <citation type="journal article" date="2021" name="Nat. Commun.">
        <title>Genetic determinants of endophytism in the Arabidopsis root mycobiome.</title>
        <authorList>
            <person name="Mesny F."/>
            <person name="Miyauchi S."/>
            <person name="Thiergart T."/>
            <person name="Pickel B."/>
            <person name="Atanasova L."/>
            <person name="Karlsson M."/>
            <person name="Huettel B."/>
            <person name="Barry K.W."/>
            <person name="Haridas S."/>
            <person name="Chen C."/>
            <person name="Bauer D."/>
            <person name="Andreopoulos W."/>
            <person name="Pangilinan J."/>
            <person name="LaButti K."/>
            <person name="Riley R."/>
            <person name="Lipzen A."/>
            <person name="Clum A."/>
            <person name="Drula E."/>
            <person name="Henrissat B."/>
            <person name="Kohler A."/>
            <person name="Grigoriev I.V."/>
            <person name="Martin F.M."/>
            <person name="Hacquard S."/>
        </authorList>
    </citation>
    <scope>NUCLEOTIDE SEQUENCE</scope>
    <source>
        <strain evidence="7">MPI-CAGE-CH-0235</strain>
    </source>
</reference>
<feature type="compositionally biased region" description="Polar residues" evidence="5">
    <location>
        <begin position="285"/>
        <end position="297"/>
    </location>
</feature>
<dbReference type="GO" id="GO:0003700">
    <property type="term" value="F:DNA-binding transcription factor activity"/>
    <property type="evidence" value="ECO:0007669"/>
    <property type="project" value="InterPro"/>
</dbReference>
<dbReference type="InterPro" id="IPR046347">
    <property type="entry name" value="bZIP_sf"/>
</dbReference>
<dbReference type="CDD" id="cd14687">
    <property type="entry name" value="bZIP_ATF2"/>
    <property type="match status" value="1"/>
</dbReference>
<proteinExistence type="predicted"/>
<keyword evidence="4" id="KW-0539">Nucleus</keyword>
<evidence type="ECO:0000256" key="1">
    <source>
        <dbReference type="ARBA" id="ARBA00004123"/>
    </source>
</evidence>
<dbReference type="PANTHER" id="PTHR19304">
    <property type="entry name" value="CYCLIC-AMP RESPONSE ELEMENT BINDING PROTEIN"/>
    <property type="match status" value="1"/>
</dbReference>
<sequence>MTLPSEGPRQRTYIPSQLVLDPSHIAQTSDSAAGGTSTANAASLPCQSWANSPDNPLFAYAASGQEWFPHTTAMIGLGDSFQDLHSPGLGFNTSNVLPPSQPPYLNDSRAVLNPGTAPGSYKASTNIRAFIKAANPAQASQARPNPAVPPPESPNIDTPSNDEDYEDGDNEKPLPSNPRKRRVLERNRLAANKCRVRKRDHASALATREQEVEDQNRYLTNCFDSLMAEVYTLKNQLLRHTDCNCVLIQKYIAHEAKRAVRNMTNEDASPDDIKSPSAYFAARSVHSTQRRPSTSDAPSGRPPPPPPPPSPQQQNANNDSRYSSNSSNNYTSTSTSTNTIHAPSHNHSSMSSTTQTRRTQQQQEQQQQQQWILLSNGQQIPQLHANAFAMRHNSAPTLTPLFPNDHHDQFALEPYDAQYHHGHNLSPM</sequence>
<dbReference type="InterPro" id="IPR051027">
    <property type="entry name" value="bZIP_transcription_factors"/>
</dbReference>
<dbReference type="GO" id="GO:0005634">
    <property type="term" value="C:nucleus"/>
    <property type="evidence" value="ECO:0007669"/>
    <property type="project" value="UniProtKB-SubCell"/>
</dbReference>
<evidence type="ECO:0000256" key="3">
    <source>
        <dbReference type="ARBA" id="ARBA00023163"/>
    </source>
</evidence>
<dbReference type="Pfam" id="PF00170">
    <property type="entry name" value="bZIP_1"/>
    <property type="match status" value="1"/>
</dbReference>